<evidence type="ECO:0000256" key="9">
    <source>
        <dbReference type="ARBA" id="ARBA00023285"/>
    </source>
</evidence>
<dbReference type="InterPro" id="IPR050071">
    <property type="entry name" value="Dehydroquinate_synthase"/>
</dbReference>
<sequence length="353" mass="39643">MDAIITDTYSVYFNEEGYRALNQHLKKERYSKLFVLTDENTHRDCLPVFLSSLETNLEIEIIEMEAGEVHKTIDTCVQIWHALSELGADRRSLMINLGGGVVTDLGGFVASTFKRGFPFVNVPTSLLAMVDASIGGKTGVDLGNLKNQIGVIRQPEMVLVIPGFLTTLDKRQLNSGFAEMLKHGLISSGKYWGDLKDIKVNDPLDPFIHTSVRIKNQIVLEDPTEKNLRKVLNFGHTLGHAIESHFLEKGEDKALLHGEAIAIGMILEGFLSHRVSGLGLHQLEDIKNTFLERFRKVDFTEGDKQAIIDLLKFDKKNTHGSINFVLLKRIGEAVIDQQVSEDLFREAFAYYED</sequence>
<dbReference type="Gene3D" id="3.40.50.1970">
    <property type="match status" value="1"/>
</dbReference>
<dbReference type="Gene3D" id="1.20.1090.10">
    <property type="entry name" value="Dehydroquinate synthase-like - alpha domain"/>
    <property type="match status" value="1"/>
</dbReference>
<comment type="caution">
    <text evidence="13">The sequence shown here is derived from an EMBL/GenBank/DDBJ whole genome shotgun (WGS) entry which is preliminary data.</text>
</comment>
<reference evidence="14" key="1">
    <citation type="journal article" date="2019" name="Int. J. Syst. Evol. Microbiol.">
        <title>The Global Catalogue of Microorganisms (GCM) 10K type strain sequencing project: providing services to taxonomists for standard genome sequencing and annotation.</title>
        <authorList>
            <consortium name="The Broad Institute Genomics Platform"/>
            <consortium name="The Broad Institute Genome Sequencing Center for Infectious Disease"/>
            <person name="Wu L."/>
            <person name="Ma J."/>
        </authorList>
    </citation>
    <scope>NUCLEOTIDE SEQUENCE [LARGE SCALE GENOMIC DNA]</scope>
    <source>
        <strain evidence="14">CGMCC 1.12606</strain>
    </source>
</reference>
<comment type="function">
    <text evidence="3">Catalyzes the conversion of 3-deoxy-D-arabino-heptulosonate 7-phosphate (DAHP) to dehydroquinate (DHQ).</text>
</comment>
<evidence type="ECO:0000256" key="7">
    <source>
        <dbReference type="ARBA" id="ARBA00023027"/>
    </source>
</evidence>
<dbReference type="NCBIfam" id="TIGR01357">
    <property type="entry name" value="aroB"/>
    <property type="match status" value="1"/>
</dbReference>
<dbReference type="RefSeq" id="WP_188368835.1">
    <property type="nucleotide sequence ID" value="NZ_BMFH01000001.1"/>
</dbReference>
<keyword evidence="9" id="KW-0170">Cobalt</keyword>
<keyword evidence="5" id="KW-0547">Nucleotide-binding</keyword>
<dbReference type="SUPFAM" id="SSF56796">
    <property type="entry name" value="Dehydroquinate synthase-like"/>
    <property type="match status" value="1"/>
</dbReference>
<dbReference type="InterPro" id="IPR030963">
    <property type="entry name" value="DHQ_synth_fam"/>
</dbReference>
<evidence type="ECO:0000259" key="12">
    <source>
        <dbReference type="Pfam" id="PF24621"/>
    </source>
</evidence>
<dbReference type="PANTHER" id="PTHR43622:SF1">
    <property type="entry name" value="3-DEHYDROQUINATE SYNTHASE"/>
    <property type="match status" value="1"/>
</dbReference>
<dbReference type="Proteomes" id="UP000625780">
    <property type="component" value="Unassembled WGS sequence"/>
</dbReference>
<dbReference type="InterPro" id="IPR056179">
    <property type="entry name" value="DHQS_C"/>
</dbReference>
<comment type="cofactor">
    <cofactor evidence="1">
        <name>NAD(+)</name>
        <dbReference type="ChEBI" id="CHEBI:57540"/>
    </cofactor>
</comment>
<evidence type="ECO:0000259" key="11">
    <source>
        <dbReference type="Pfam" id="PF01761"/>
    </source>
</evidence>
<comment type="cofactor">
    <cofactor evidence="2">
        <name>Co(2+)</name>
        <dbReference type="ChEBI" id="CHEBI:48828"/>
    </cofactor>
</comment>
<dbReference type="EMBL" id="BMFH01000001">
    <property type="protein sequence ID" value="GGD38378.1"/>
    <property type="molecule type" value="Genomic_DNA"/>
</dbReference>
<proteinExistence type="predicted"/>
<protein>
    <recommendedName>
        <fullName evidence="10">3-dehydroquinate synthase</fullName>
        <ecNumber evidence="10">4.2.3.4</ecNumber>
    </recommendedName>
</protein>
<evidence type="ECO:0000313" key="14">
    <source>
        <dbReference type="Proteomes" id="UP000625780"/>
    </source>
</evidence>
<dbReference type="PIRSF" id="PIRSF001455">
    <property type="entry name" value="DHQ_synth"/>
    <property type="match status" value="1"/>
</dbReference>
<keyword evidence="7" id="KW-0520">NAD</keyword>
<dbReference type="CDD" id="cd08195">
    <property type="entry name" value="DHQS"/>
    <property type="match status" value="1"/>
</dbReference>
<evidence type="ECO:0000256" key="1">
    <source>
        <dbReference type="ARBA" id="ARBA00001911"/>
    </source>
</evidence>
<evidence type="ECO:0000256" key="10">
    <source>
        <dbReference type="NCBIfam" id="TIGR01357"/>
    </source>
</evidence>
<dbReference type="EC" id="4.2.3.4" evidence="10"/>
<accession>A0ABQ1QNN3</accession>
<evidence type="ECO:0000256" key="8">
    <source>
        <dbReference type="ARBA" id="ARBA00023239"/>
    </source>
</evidence>
<keyword evidence="14" id="KW-1185">Reference proteome</keyword>
<feature type="domain" description="3-dehydroquinate synthase N-terminal" evidence="11">
    <location>
        <begin position="62"/>
        <end position="174"/>
    </location>
</feature>
<dbReference type="InterPro" id="IPR030960">
    <property type="entry name" value="DHQS/DOIS_N"/>
</dbReference>
<keyword evidence="4" id="KW-0479">Metal-binding</keyword>
<dbReference type="InterPro" id="IPR016037">
    <property type="entry name" value="DHQ_synth_AroB"/>
</dbReference>
<evidence type="ECO:0000256" key="5">
    <source>
        <dbReference type="ARBA" id="ARBA00022741"/>
    </source>
</evidence>
<keyword evidence="6" id="KW-0862">Zinc</keyword>
<gene>
    <name evidence="13" type="primary">aroB</name>
    <name evidence="13" type="ORF">GCM10011361_01890</name>
</gene>
<evidence type="ECO:0000256" key="4">
    <source>
        <dbReference type="ARBA" id="ARBA00022723"/>
    </source>
</evidence>
<evidence type="ECO:0000256" key="6">
    <source>
        <dbReference type="ARBA" id="ARBA00022833"/>
    </source>
</evidence>
<dbReference type="PANTHER" id="PTHR43622">
    <property type="entry name" value="3-DEHYDROQUINATE SYNTHASE"/>
    <property type="match status" value="1"/>
</dbReference>
<organism evidence="13 14">
    <name type="scientific">Muriicola marianensis</name>
    <dbReference type="NCBI Taxonomy" id="1324801"/>
    <lineage>
        <taxon>Bacteria</taxon>
        <taxon>Pseudomonadati</taxon>
        <taxon>Bacteroidota</taxon>
        <taxon>Flavobacteriia</taxon>
        <taxon>Flavobacteriales</taxon>
        <taxon>Flavobacteriaceae</taxon>
        <taxon>Muriicola</taxon>
    </lineage>
</organism>
<evidence type="ECO:0000256" key="2">
    <source>
        <dbReference type="ARBA" id="ARBA00001941"/>
    </source>
</evidence>
<dbReference type="Pfam" id="PF01761">
    <property type="entry name" value="DHQ_synthase"/>
    <property type="match status" value="1"/>
</dbReference>
<evidence type="ECO:0000313" key="13">
    <source>
        <dbReference type="EMBL" id="GGD38378.1"/>
    </source>
</evidence>
<keyword evidence="8" id="KW-0456">Lyase</keyword>
<feature type="domain" description="3-dehydroquinate synthase C-terminal" evidence="12">
    <location>
        <begin position="176"/>
        <end position="317"/>
    </location>
</feature>
<dbReference type="Pfam" id="PF24621">
    <property type="entry name" value="DHQS_C"/>
    <property type="match status" value="1"/>
</dbReference>
<name>A0ABQ1QNN3_9FLAO</name>
<evidence type="ECO:0000256" key="3">
    <source>
        <dbReference type="ARBA" id="ARBA00003485"/>
    </source>
</evidence>